<organism evidence="1">
    <name type="scientific">marine metagenome</name>
    <dbReference type="NCBI Taxonomy" id="408172"/>
    <lineage>
        <taxon>unclassified sequences</taxon>
        <taxon>metagenomes</taxon>
        <taxon>ecological metagenomes</taxon>
    </lineage>
</organism>
<dbReference type="AlphaFoldDB" id="A0A382XJC2"/>
<protein>
    <submittedName>
        <fullName evidence="1">Uncharacterized protein</fullName>
    </submittedName>
</protein>
<feature type="non-terminal residue" evidence="1">
    <location>
        <position position="68"/>
    </location>
</feature>
<reference evidence="1" key="1">
    <citation type="submission" date="2018-05" db="EMBL/GenBank/DDBJ databases">
        <authorList>
            <person name="Lanie J.A."/>
            <person name="Ng W.-L."/>
            <person name="Kazmierczak K.M."/>
            <person name="Andrzejewski T.M."/>
            <person name="Davidsen T.M."/>
            <person name="Wayne K.J."/>
            <person name="Tettelin H."/>
            <person name="Glass J.I."/>
            <person name="Rusch D."/>
            <person name="Podicherti R."/>
            <person name="Tsui H.-C.T."/>
            <person name="Winkler M.E."/>
        </authorList>
    </citation>
    <scope>NUCLEOTIDE SEQUENCE</scope>
</reference>
<dbReference type="EMBL" id="UINC01168091">
    <property type="protein sequence ID" value="SVD70939.1"/>
    <property type="molecule type" value="Genomic_DNA"/>
</dbReference>
<evidence type="ECO:0000313" key="1">
    <source>
        <dbReference type="EMBL" id="SVD70939.1"/>
    </source>
</evidence>
<feature type="non-terminal residue" evidence="1">
    <location>
        <position position="1"/>
    </location>
</feature>
<sequence length="68" mass="7713">VIKFACTFKSVDIQPMKRLIFIAFAYVLSVTLLSAELTPEQSSRITKTVGQIIGQIHYRQIKLNDEIS</sequence>
<name>A0A382XJC2_9ZZZZ</name>
<accession>A0A382XJC2</accession>
<proteinExistence type="predicted"/>
<gene>
    <name evidence="1" type="ORF">METZ01_LOCUS423793</name>
</gene>